<feature type="region of interest" description="Disordered" evidence="1">
    <location>
        <begin position="794"/>
        <end position="1215"/>
    </location>
</feature>
<dbReference type="EMBL" id="LN714482">
    <property type="protein sequence ID" value="CEL67110.1"/>
    <property type="molecule type" value="Genomic_DNA"/>
</dbReference>
<feature type="compositionally biased region" description="Polar residues" evidence="1">
    <location>
        <begin position="909"/>
        <end position="922"/>
    </location>
</feature>
<evidence type="ECO:0000256" key="1">
    <source>
        <dbReference type="SAM" id="MobiDB-lite"/>
    </source>
</evidence>
<evidence type="ECO:0000259" key="2">
    <source>
        <dbReference type="PROSITE" id="PS50172"/>
    </source>
</evidence>
<sequence>MSQQDSAPASLISEMSYTSPSDSCDSLSLRMDRLLPSGHHPPRSLPVSQSSSSTCSNCCSVSQVRGAVFSLSDPLDTFPSPSFPSSAQSLNSQKSHGPRAGGGHATLGMPWGTCRCLSVMRKLLHTLPLRHISFDLEQEECFFLTERRTSSGRRKPRSLASSTREASAEAKLLGRDGAGTEGEDGEKPAGHGHPDNTRAGTIEPRGLWKLPYLVPFDCLAFTPLCARPRCTCIPDSGNRTAHESGDASPSQPTDSLASNFTRAHAASSPVSPPCVSRGAEGASTPAGVSLQVDAFAESSPPLEITCSTASFGSASATVACSSSSSVSSVSSPVASSRESEGPRVCAACGLPDLRDWYPCYYPLNSECAGGRSLSRSSTFSRPFEQDEDETTDNGALGAFVNEVFSRGQLLARPGVDRLPGSGTAGHVQGWRSHDLENVGDGTEKGNEDWKGKIMVTPSWAYAFENFPTVFACREKKKRENTLPVTWRVTLLIECLARPGSFTPRLRSIVRASSFAGATRQVTKPRRGGHFLAAAAFAKRFFAQAGERAASDEATGAPAGSCALSSREKAETACSAHAAEAVQKEPSRAHARGVEDPVKRGRGKVSGEARPQTRKEAEAAVVAAAHTLSAEALFQNFLEWQCDDPSALFPVRLLVFALGPKAPDSQAKTQTPDSAREKHAERGQHCAGWAQPFDLWSSQPGGLLFAAPQESSASAAARIPEAAVPAAVPLEKNERKDVHRPTQWAGDENEVLRSQGNEDGAKERGTEAAVPGEAAAGPRRSANVAAAEATLACHGKRAMPQEEGAKTKALVSDGGEHGEDCRRPHEKSECARDTAVKGESARQRGEGLRARKAQEGPRLAGGGAGEERVMKAESVASRLAEGISVEQASDPHREKTSSSLLEGANGLPRSLQSAPFDASSTALPSVPSPCSLAAILVPRPTQAEPGPSSSVSESTAAAETEALSQANSDVSSSLSEARPASPSSQLVFSSAEKEEQETPSGNEVPCPVLVKEECEEASQGAAGEGGAVDAAAAAQERLSSPPRHSVGVSCSGPPANEVRDEAAPKGAGGGEGLQGPLDVKPERVKTEPIQANQDERGMGARTETNQVLERGSEERRTGLIQVGSAHATTPLANRSTCAPLESAHSSAFVSSSSSSSSSSPLRSPLASSPLPPSSPHSSSFASSSTRTAASTPVANSSSSAASVSCPREAPEACSGPPEDDGFAAYCRHSHSETLLLLAPSREEPDAALREWCEAPGTKAQSWVFLVPPARGSAESSASCVSPLRSHGAAGHPKQAESGAANSDPPASVGGTCTCCSERTETDASGGALQGTWNYGCCPVCFTNWRCVIGPAKPTQAASGVLCPAAHGRWHVGLRKPFEKRNLLQTFLRKFCGESLPWNAAKSCFLAPLGFVYEIGKLAATFDFHIEDRVLRLVQCQLGLLASAAGEPTVLGVGDHSREHPSGETAMWPREAHHIRNEWTQWVADEVETLAVETPGSEAWRHRLKGILRKSPFWGFRRLFIAIPYTPRARDARLLASGPGAAEPRAPASLGTVCYLSASPNVEDRCQRFEGILREAAEGGQGSGPARERGEHASAHLWGGSRRKETGKINLTPGRGKYFLVDRQDLGVLLTRLSVRMMARKWIGHGLGPATQRDARLLLALCGSSSRPEMPASAEDREEARRSKRDRDFRVEATRDAAASQSNRQAPGRGDLSFSKGSRPASADPLARQSLFLADSDDEKENVRHKKRRAREEKKRDEKRPRPREREDRSDESPDRALDRAAAPAHIDVREMLFTAVAKTEEATKKLEDELDTLLRKVRPPRATWDADGRVSSNGPGTGGLRLVREPGGSVEWAYIAFLVLPNLPPSLKRKADRVSERHRPNASEVWVDFYNPKLLCGLVGGAVLIERRVLDDVERRKAWPSDGTPAKVELDKLVAKSEASIGIALGSSFLTADMRERNAEGGLFKDYRFYVSGDRDSREHRLCRLLIELGNGAFETRLKVTDYVVFCDDSERDIVQAVQRLQQRGEVKVQNTLGDRHTNPVTPKFLYDCILGWAVMCPSRERGHVPFSKAFGRH</sequence>
<feature type="region of interest" description="Disordered" evidence="1">
    <location>
        <begin position="1575"/>
        <end position="1607"/>
    </location>
</feature>
<feature type="compositionally biased region" description="Basic and acidic residues" evidence="1">
    <location>
        <begin position="1748"/>
        <end position="1777"/>
    </location>
</feature>
<feature type="domain" description="BRCT" evidence="2">
    <location>
        <begin position="1958"/>
        <end position="2049"/>
    </location>
</feature>
<feature type="compositionally biased region" description="Low complexity" evidence="1">
    <location>
        <begin position="942"/>
        <end position="965"/>
    </location>
</feature>
<gene>
    <name evidence="3" type="ORF">BN1204_029110</name>
</gene>
<reference evidence="3" key="1">
    <citation type="journal article" date="2015" name="PLoS ONE">
        <title>Comprehensive Evaluation of Toxoplasma gondii VEG and Neospora caninum LIV Genomes with Tachyzoite Stage Transcriptome and Proteome Defines Novel Transcript Features.</title>
        <authorList>
            <person name="Ramaprasad A."/>
            <person name="Mourier T."/>
            <person name="Naeem R."/>
            <person name="Malas T.B."/>
            <person name="Moussa E."/>
            <person name="Panigrahi A."/>
            <person name="Vermont S.J."/>
            <person name="Otto T.D."/>
            <person name="Wastling J."/>
            <person name="Pain A."/>
        </authorList>
    </citation>
    <scope>NUCLEOTIDE SEQUENCE</scope>
    <source>
        <strain evidence="3">Liverpool</strain>
    </source>
</reference>
<feature type="compositionally biased region" description="Low complexity" evidence="1">
    <location>
        <begin position="1174"/>
        <end position="1203"/>
    </location>
</feature>
<feature type="compositionally biased region" description="Basic and acidic residues" evidence="1">
    <location>
        <begin position="730"/>
        <end position="739"/>
    </location>
</feature>
<accession>A0A0F7UER7</accession>
<organism evidence="3">
    <name type="scientific">Neospora caninum (strain Liverpool)</name>
    <dbReference type="NCBI Taxonomy" id="572307"/>
    <lineage>
        <taxon>Eukaryota</taxon>
        <taxon>Sar</taxon>
        <taxon>Alveolata</taxon>
        <taxon>Apicomplexa</taxon>
        <taxon>Conoidasida</taxon>
        <taxon>Coccidia</taxon>
        <taxon>Eucoccidiorida</taxon>
        <taxon>Eimeriorina</taxon>
        <taxon>Sarcocystidae</taxon>
        <taxon>Neospora</taxon>
    </lineage>
</organism>
<feature type="compositionally biased region" description="Low complexity" evidence="1">
    <location>
        <begin position="1141"/>
        <end position="1167"/>
    </location>
</feature>
<feature type="compositionally biased region" description="Basic and acidic residues" evidence="1">
    <location>
        <begin position="581"/>
        <end position="613"/>
    </location>
</feature>
<feature type="compositionally biased region" description="Low complexity" evidence="1">
    <location>
        <begin position="766"/>
        <end position="779"/>
    </location>
</feature>
<feature type="compositionally biased region" description="Basic and acidic residues" evidence="1">
    <location>
        <begin position="185"/>
        <end position="196"/>
    </location>
</feature>
<evidence type="ECO:0000313" key="3">
    <source>
        <dbReference type="EMBL" id="CEL67110.1"/>
    </source>
</evidence>
<feature type="compositionally biased region" description="Basic and acidic residues" evidence="1">
    <location>
        <begin position="1672"/>
        <end position="1693"/>
    </location>
</feature>
<protein>
    <recommendedName>
        <fullName evidence="2">BRCT domain-containing protein</fullName>
    </recommendedName>
</protein>
<feature type="compositionally biased region" description="Polar residues" evidence="1">
    <location>
        <begin position="1125"/>
        <end position="1135"/>
    </location>
</feature>
<name>A0A0F7UER7_NEOCL</name>
<feature type="compositionally biased region" description="Basic and acidic residues" evidence="1">
    <location>
        <begin position="673"/>
        <end position="683"/>
    </location>
</feature>
<feature type="region of interest" description="Disordered" evidence="1">
    <location>
        <begin position="152"/>
        <end position="202"/>
    </location>
</feature>
<feature type="region of interest" description="Disordered" evidence="1">
    <location>
        <begin position="661"/>
        <end position="683"/>
    </location>
</feature>
<feature type="compositionally biased region" description="Low complexity" evidence="1">
    <location>
        <begin position="1016"/>
        <end position="1033"/>
    </location>
</feature>
<feature type="compositionally biased region" description="Polar residues" evidence="1">
    <location>
        <begin position="966"/>
        <end position="987"/>
    </location>
</feature>
<dbReference type="InterPro" id="IPR001357">
    <property type="entry name" value="BRCT_dom"/>
</dbReference>
<feature type="region of interest" description="Disordered" evidence="1">
    <location>
        <begin position="1282"/>
        <end position="1306"/>
    </location>
</feature>
<feature type="compositionally biased region" description="Basic and acidic residues" evidence="1">
    <location>
        <begin position="813"/>
        <end position="854"/>
    </location>
</feature>
<dbReference type="PROSITE" id="PS50172">
    <property type="entry name" value="BRCT"/>
    <property type="match status" value="1"/>
</dbReference>
<proteinExistence type="predicted"/>
<feature type="region of interest" description="Disordered" evidence="1">
    <location>
        <begin position="80"/>
        <end position="104"/>
    </location>
</feature>
<feature type="compositionally biased region" description="Polar residues" evidence="1">
    <location>
        <begin position="1"/>
        <end position="26"/>
    </location>
</feature>
<feature type="region of interest" description="Disordered" evidence="1">
    <location>
        <begin position="1664"/>
        <end position="1781"/>
    </location>
</feature>
<feature type="region of interest" description="Disordered" evidence="1">
    <location>
        <begin position="729"/>
        <end position="779"/>
    </location>
</feature>
<feature type="region of interest" description="Disordered" evidence="1">
    <location>
        <begin position="578"/>
        <end position="613"/>
    </location>
</feature>
<feature type="region of interest" description="Disordered" evidence="1">
    <location>
        <begin position="261"/>
        <end position="282"/>
    </location>
</feature>
<feature type="region of interest" description="Disordered" evidence="1">
    <location>
        <begin position="1"/>
        <end position="54"/>
    </location>
</feature>